<sequence>MCRNETTKSSNDTSTSYSDTSTSSHEMTTDYDYYIEENYYNYYNPTFVRRIMFPLSAAAHSSNPEDCIKTIDHGEKEIKNVTVYGKLDNSSSGYTAVLPERTAIVIGFR</sequence>
<dbReference type="OrthoDB" id="10594529at2759"/>
<dbReference type="AlphaFoldDB" id="A0A3P7KYY2"/>
<protein>
    <submittedName>
        <fullName evidence="2">Uncharacterized protein</fullName>
    </submittedName>
</protein>
<reference evidence="2 3" key="1">
    <citation type="submission" date="2018-11" db="EMBL/GenBank/DDBJ databases">
        <authorList>
            <consortium name="Pathogen Informatics"/>
        </authorList>
    </citation>
    <scope>NUCLEOTIDE SEQUENCE [LARGE SCALE GENOMIC DNA]</scope>
</reference>
<name>A0A3P7KYY2_STRVU</name>
<feature type="region of interest" description="Disordered" evidence="1">
    <location>
        <begin position="1"/>
        <end position="25"/>
    </location>
</feature>
<keyword evidence="3" id="KW-1185">Reference proteome</keyword>
<gene>
    <name evidence="2" type="ORF">SVUK_LOCUS7380</name>
</gene>
<evidence type="ECO:0000313" key="2">
    <source>
        <dbReference type="EMBL" id="VDM72382.1"/>
    </source>
</evidence>
<feature type="compositionally biased region" description="Low complexity" evidence="1">
    <location>
        <begin position="7"/>
        <end position="25"/>
    </location>
</feature>
<proteinExistence type="predicted"/>
<dbReference type="Proteomes" id="UP000270094">
    <property type="component" value="Unassembled WGS sequence"/>
</dbReference>
<evidence type="ECO:0000256" key="1">
    <source>
        <dbReference type="SAM" id="MobiDB-lite"/>
    </source>
</evidence>
<evidence type="ECO:0000313" key="3">
    <source>
        <dbReference type="Proteomes" id="UP000270094"/>
    </source>
</evidence>
<dbReference type="EMBL" id="UYYB01025140">
    <property type="protein sequence ID" value="VDM72382.1"/>
    <property type="molecule type" value="Genomic_DNA"/>
</dbReference>
<accession>A0A3P7KYY2</accession>
<organism evidence="2 3">
    <name type="scientific">Strongylus vulgaris</name>
    <name type="common">Blood worm</name>
    <dbReference type="NCBI Taxonomy" id="40348"/>
    <lineage>
        <taxon>Eukaryota</taxon>
        <taxon>Metazoa</taxon>
        <taxon>Ecdysozoa</taxon>
        <taxon>Nematoda</taxon>
        <taxon>Chromadorea</taxon>
        <taxon>Rhabditida</taxon>
        <taxon>Rhabditina</taxon>
        <taxon>Rhabditomorpha</taxon>
        <taxon>Strongyloidea</taxon>
        <taxon>Strongylidae</taxon>
        <taxon>Strongylus</taxon>
    </lineage>
</organism>